<evidence type="ECO:0000256" key="2">
    <source>
        <dbReference type="ARBA" id="ARBA00022448"/>
    </source>
</evidence>
<evidence type="ECO:0000256" key="7">
    <source>
        <dbReference type="PROSITE-ProRule" id="PRU01360"/>
    </source>
</evidence>
<keyword evidence="4 7" id="KW-0812">Transmembrane</keyword>
<comment type="caution">
    <text evidence="10">The sequence shown here is derived from an EMBL/GenBank/DDBJ whole genome shotgun (WGS) entry which is preliminary data.</text>
</comment>
<comment type="similarity">
    <text evidence="7">Belongs to the TonB-dependent receptor family.</text>
</comment>
<evidence type="ECO:0000313" key="10">
    <source>
        <dbReference type="EMBL" id="MFD2870831.1"/>
    </source>
</evidence>
<dbReference type="RefSeq" id="WP_377180909.1">
    <property type="nucleotide sequence ID" value="NZ_JBHUPD010000001.1"/>
</dbReference>
<dbReference type="Gene3D" id="2.170.130.10">
    <property type="entry name" value="TonB-dependent receptor, plug domain"/>
    <property type="match status" value="1"/>
</dbReference>
<dbReference type="Proteomes" id="UP001597557">
    <property type="component" value="Unassembled WGS sequence"/>
</dbReference>
<evidence type="ECO:0000313" key="11">
    <source>
        <dbReference type="Proteomes" id="UP001597557"/>
    </source>
</evidence>
<dbReference type="InterPro" id="IPR011662">
    <property type="entry name" value="Secretin/TonB_short_N"/>
</dbReference>
<dbReference type="Gene3D" id="2.60.40.1120">
    <property type="entry name" value="Carboxypeptidase-like, regulatory domain"/>
    <property type="match status" value="1"/>
</dbReference>
<dbReference type="SMART" id="SM00965">
    <property type="entry name" value="STN"/>
    <property type="match status" value="1"/>
</dbReference>
<evidence type="ECO:0000256" key="5">
    <source>
        <dbReference type="ARBA" id="ARBA00023136"/>
    </source>
</evidence>
<dbReference type="Gene3D" id="2.40.170.20">
    <property type="entry name" value="TonB-dependent receptor, beta-barrel domain"/>
    <property type="match status" value="1"/>
</dbReference>
<evidence type="ECO:0000256" key="3">
    <source>
        <dbReference type="ARBA" id="ARBA00022452"/>
    </source>
</evidence>
<feature type="domain" description="Secretin/TonB short N-terminal" evidence="9">
    <location>
        <begin position="46"/>
        <end position="96"/>
    </location>
</feature>
<gene>
    <name evidence="10" type="ORF">ACFS5N_00015</name>
</gene>
<keyword evidence="6 7" id="KW-0998">Cell outer membrane</keyword>
<evidence type="ECO:0000256" key="1">
    <source>
        <dbReference type="ARBA" id="ARBA00004571"/>
    </source>
</evidence>
<dbReference type="InterPro" id="IPR023996">
    <property type="entry name" value="TonB-dep_OMP_SusC/RagA"/>
</dbReference>
<evidence type="ECO:0000256" key="4">
    <source>
        <dbReference type="ARBA" id="ARBA00022692"/>
    </source>
</evidence>
<dbReference type="InterPro" id="IPR036942">
    <property type="entry name" value="Beta-barrel_TonB_sf"/>
</dbReference>
<reference evidence="11" key="1">
    <citation type="journal article" date="2019" name="Int. J. Syst. Evol. Microbiol.">
        <title>The Global Catalogue of Microorganisms (GCM) 10K type strain sequencing project: providing services to taxonomists for standard genome sequencing and annotation.</title>
        <authorList>
            <consortium name="The Broad Institute Genomics Platform"/>
            <consortium name="The Broad Institute Genome Sequencing Center for Infectious Disease"/>
            <person name="Wu L."/>
            <person name="Ma J."/>
        </authorList>
    </citation>
    <scope>NUCLEOTIDE SEQUENCE [LARGE SCALE GENOMIC DNA]</scope>
    <source>
        <strain evidence="11">KCTC 22437</strain>
    </source>
</reference>
<dbReference type="InterPro" id="IPR023997">
    <property type="entry name" value="TonB-dep_OMP_SusC/RagA_CS"/>
</dbReference>
<keyword evidence="5 7" id="KW-0472">Membrane</keyword>
<dbReference type="EMBL" id="JBHUPD010000001">
    <property type="protein sequence ID" value="MFD2870831.1"/>
    <property type="molecule type" value="Genomic_DNA"/>
</dbReference>
<dbReference type="Pfam" id="PF07660">
    <property type="entry name" value="STN"/>
    <property type="match status" value="1"/>
</dbReference>
<dbReference type="InterPro" id="IPR039426">
    <property type="entry name" value="TonB-dep_rcpt-like"/>
</dbReference>
<organism evidence="10 11">
    <name type="scientific">Mucilaginibacter ximonensis</name>
    <dbReference type="NCBI Taxonomy" id="538021"/>
    <lineage>
        <taxon>Bacteria</taxon>
        <taxon>Pseudomonadati</taxon>
        <taxon>Bacteroidota</taxon>
        <taxon>Sphingobacteriia</taxon>
        <taxon>Sphingobacteriales</taxon>
        <taxon>Sphingobacteriaceae</taxon>
        <taxon>Mucilaginibacter</taxon>
    </lineage>
</organism>
<dbReference type="Pfam" id="PF07715">
    <property type="entry name" value="Plug"/>
    <property type="match status" value="1"/>
</dbReference>
<accession>A0ABW5Y6A7</accession>
<protein>
    <submittedName>
        <fullName evidence="10">SusC/RagA family TonB-linked outer membrane protein</fullName>
    </submittedName>
</protein>
<dbReference type="InterPro" id="IPR012910">
    <property type="entry name" value="Plug_dom"/>
</dbReference>
<keyword evidence="11" id="KW-1185">Reference proteome</keyword>
<evidence type="ECO:0000256" key="8">
    <source>
        <dbReference type="SAM" id="SignalP"/>
    </source>
</evidence>
<keyword evidence="3 7" id="KW-1134">Transmembrane beta strand</keyword>
<dbReference type="Pfam" id="PF13715">
    <property type="entry name" value="CarbopepD_reg_2"/>
    <property type="match status" value="1"/>
</dbReference>
<evidence type="ECO:0000259" key="9">
    <source>
        <dbReference type="SMART" id="SM00965"/>
    </source>
</evidence>
<evidence type="ECO:0000256" key="6">
    <source>
        <dbReference type="ARBA" id="ARBA00023237"/>
    </source>
</evidence>
<dbReference type="InterPro" id="IPR008969">
    <property type="entry name" value="CarboxyPept-like_regulatory"/>
</dbReference>
<dbReference type="InterPro" id="IPR037066">
    <property type="entry name" value="Plug_dom_sf"/>
</dbReference>
<proteinExistence type="inferred from homology"/>
<comment type="subcellular location">
    <subcellularLocation>
        <location evidence="1 7">Cell outer membrane</location>
        <topology evidence="1 7">Multi-pass membrane protein</topology>
    </subcellularLocation>
</comment>
<dbReference type="NCBIfam" id="TIGR04056">
    <property type="entry name" value="OMP_RagA_SusC"/>
    <property type="match status" value="1"/>
</dbReference>
<sequence length="1118" mass="121489">MKLTSLLLIVACLQVSATTLAQRVTLHEKNATLSSVLIDIRQQTGYDLFYKDELIKDQKVTIDVKDEPLAKVLTSLLESKQFSFTITDKTITIQRKEETLLDRVKKYLQAFEVNGKVTDEHNQPLPGATVTVKGTDNVTMTDVNGNFNLKNINPNGTLIISYIGFERKEVAINAKTTIEVILTPTNDQLHDVVISGYTVQNRAEFTGSSSHIAGNVVENRPVASFDQALAGQAAGVKITSNGGSLNAPPVIRIRGTNSINLSSYPLIVIDGVTSFSGNVGLSAVVENNPLASINPNDIASIEILKDASATAIYGSRAANGVVVITTKKGKAGKVKVNYDGYFSITKRPKLPELLDAADYVTIKDEAQTNSGLKVTYFLGKNADGSVQQTNWYDYFYKTGYSQNHNVSISGATDATNYYISANYDDQNGFLVKNTFNRKSARANVDHRLLEGLHIGINFAYSNSVNNNLNSVYNSFGRNNLARESMVLPPNVLAYNADGSYNISGNSLGLGPNAISVGYFNPLPMIDNDKYSSESNNATGLFYAEWELFKGLKIKTNYSINSLNITNLNFNNPIQGNGFSSNGSAGSEYDTNYRTDFTNTLSYSTTLAKNHHLSVLAGYEGIQTISRGFSVTRTGLTDPYFQSFAGGFTNISDANGTASQNGYRSYFSNLFYDFQKKYLLSASFRKDGFSGLAITHKYGNFGGGSVGWNLSQEDFYRGLSLAKTLSDVKLRASYGQVGNVNIGDYAASSLYGSTTYGGVAGLIVSQTGNTNLHWETSKKTDIGINLGFWQNKITLDADYYNNTIDGLILAAPQSPSKGIPGNSINTNVGSMYNRGFEFDLQAHVIDKGAFRWTAGLNFSTLKNRVTALVNNTDIWTNSLETSNITRVGYSVGSVYVVKTTGVNPANGLRTYINRNGATVQYNPVTATWSYLDGSKAPAMDAYGDGVVMGPTLPTYYGGFNNTFRYGNFDLYVNIVFSGGNQIYNGTKATLLNNNFFNNKVDILRRWTTPGQVTDIPKVYYNDQQASGSVLPNSYNVESGAYIKLGTAALGYTIPTQLYRKAGVSSIRIYGSAGNIILHTKYTGSDPEVSANGDSNTAAGRDKNLVPAGRTFTFGLNVGF</sequence>
<dbReference type="PROSITE" id="PS52016">
    <property type="entry name" value="TONB_DEPENDENT_REC_3"/>
    <property type="match status" value="1"/>
</dbReference>
<dbReference type="Gene3D" id="3.55.50.30">
    <property type="match status" value="1"/>
</dbReference>
<feature type="chain" id="PRO_5046126720" evidence="8">
    <location>
        <begin position="22"/>
        <end position="1118"/>
    </location>
</feature>
<dbReference type="SUPFAM" id="SSF56935">
    <property type="entry name" value="Porins"/>
    <property type="match status" value="1"/>
</dbReference>
<dbReference type="NCBIfam" id="TIGR04057">
    <property type="entry name" value="SusC_RagA_signa"/>
    <property type="match status" value="1"/>
</dbReference>
<dbReference type="SUPFAM" id="SSF49464">
    <property type="entry name" value="Carboxypeptidase regulatory domain-like"/>
    <property type="match status" value="1"/>
</dbReference>
<keyword evidence="2 7" id="KW-0813">Transport</keyword>
<feature type="signal peptide" evidence="8">
    <location>
        <begin position="1"/>
        <end position="21"/>
    </location>
</feature>
<keyword evidence="8" id="KW-0732">Signal</keyword>
<name>A0ABW5Y6A7_9SPHI</name>